<gene>
    <name evidence="6" type="primary">LOC115213055</name>
</gene>
<sequence length="577" mass="63952">MAMRSQSCSSEIMSVTSARDKFEAAVKVIRSLPKNGSFQPSNEMLLKFYAFYKQATEGHCTAPKPNFWDVVKKAKWEAWNKLGKMSKEEAMSCYVDQLKTVSKQAIVEAMPQTQLVAEFVEKLGNFYELVDDKAIGEKSEENVRKLNGDVANGDVFKSEPIALTNKDLFPRNEAFVHFSNDVSSNSSVVPELGLDCTPAVTKKTASGHHHHNNNNNNNNNNNGNSSNNNNNHNDHSRAHLNHRYNHSNENDSGNDTGEIRSENGDERETPMTDDSLLPIAGHQVTSDTDSDVEYCDTIDTLQDVSEAIDVLSSTTSSDNEAVFTQSPVKMKRDDPDYNTLHQSANTVLAGIQTSTNITARSVQPDLMVMANANPYAYVPNHRKFSSDSMAVNIASRQSVSEVDHECFVNGIPQDEHQPRPPAAGHDAEMDVTVRGGEEEGPSRRSSRRVSSSSYGISSRNMGRGQGDIGYYPGGVHIPYLGSGAGGAGQPRGSVAMVMNPPNCVTEQIALALSRLQTDLVAVLDRLDTLEEGRRKEKTISSWWPFQDISFKTFLFFTLWPVLVHWMFHIASKRRQQR</sequence>
<feature type="domain" description="ACB" evidence="4">
    <location>
        <begin position="18"/>
        <end position="107"/>
    </location>
</feature>
<feature type="transmembrane region" description="Helical" evidence="3">
    <location>
        <begin position="548"/>
        <end position="567"/>
    </location>
</feature>
<feature type="compositionally biased region" description="Low complexity" evidence="2">
    <location>
        <begin position="213"/>
        <end position="231"/>
    </location>
</feature>
<dbReference type="PANTHER" id="PTHR23310:SF77">
    <property type="entry name" value="LD25952P"/>
    <property type="match status" value="1"/>
</dbReference>
<dbReference type="InterPro" id="IPR014352">
    <property type="entry name" value="FERM/acyl-CoA-bd_prot_sf"/>
</dbReference>
<keyword evidence="3" id="KW-0812">Transmembrane</keyword>
<feature type="region of interest" description="Disordered" evidence="2">
    <location>
        <begin position="434"/>
        <end position="461"/>
    </location>
</feature>
<dbReference type="PANTHER" id="PTHR23310">
    <property type="entry name" value="ACYL-COA-BINDING PROTEIN, ACBP"/>
    <property type="match status" value="1"/>
</dbReference>
<evidence type="ECO:0000313" key="6">
    <source>
        <dbReference type="RefSeq" id="XP_036359882.1"/>
    </source>
</evidence>
<name>A0A7E6EYQ4_9MOLL</name>
<dbReference type="Proteomes" id="UP000515154">
    <property type="component" value="Linkage group LG6"/>
</dbReference>
<keyword evidence="1" id="KW-0446">Lipid-binding</keyword>
<evidence type="ECO:0000313" key="5">
    <source>
        <dbReference type="Proteomes" id="UP000515154"/>
    </source>
</evidence>
<dbReference type="InterPro" id="IPR000582">
    <property type="entry name" value="Acyl-CoA-binding_protein"/>
</dbReference>
<dbReference type="GO" id="GO:0006631">
    <property type="term" value="P:fatty acid metabolic process"/>
    <property type="evidence" value="ECO:0007669"/>
    <property type="project" value="TreeGrafter"/>
</dbReference>
<dbReference type="RefSeq" id="XP_036359882.1">
    <property type="nucleotide sequence ID" value="XM_036503989.1"/>
</dbReference>
<dbReference type="Gene3D" id="1.20.80.10">
    <property type="match status" value="1"/>
</dbReference>
<dbReference type="SUPFAM" id="SSF47027">
    <property type="entry name" value="Acyl-CoA binding protein"/>
    <property type="match status" value="1"/>
</dbReference>
<keyword evidence="3" id="KW-0472">Membrane</keyword>
<proteinExistence type="predicted"/>
<dbReference type="FunFam" id="1.20.80.10:FF:000010">
    <property type="entry name" value="Acyl-CoA-binding domain-containing protein 5"/>
    <property type="match status" value="1"/>
</dbReference>
<accession>A0A7E6EYQ4</accession>
<evidence type="ECO:0000259" key="4">
    <source>
        <dbReference type="PROSITE" id="PS51228"/>
    </source>
</evidence>
<dbReference type="AlphaFoldDB" id="A0A7E6EYQ4"/>
<dbReference type="InterPro" id="IPR022408">
    <property type="entry name" value="Acyl-CoA-binding_prot_CS"/>
</dbReference>
<dbReference type="GO" id="GO:0000062">
    <property type="term" value="F:fatty-acyl-CoA binding"/>
    <property type="evidence" value="ECO:0007669"/>
    <property type="project" value="InterPro"/>
</dbReference>
<protein>
    <submittedName>
        <fullName evidence="6">Acyl-CoA-binding domain-containing protein 5 isoform X1</fullName>
    </submittedName>
</protein>
<feature type="region of interest" description="Disordered" evidence="2">
    <location>
        <begin position="201"/>
        <end position="279"/>
    </location>
</feature>
<feature type="compositionally biased region" description="Basic and acidic residues" evidence="2">
    <location>
        <begin position="257"/>
        <end position="270"/>
    </location>
</feature>
<dbReference type="PROSITE" id="PS00880">
    <property type="entry name" value="ACB_1"/>
    <property type="match status" value="1"/>
</dbReference>
<evidence type="ECO:0000256" key="1">
    <source>
        <dbReference type="ARBA" id="ARBA00023121"/>
    </source>
</evidence>
<organism evidence="5 6">
    <name type="scientific">Octopus sinensis</name>
    <name type="common">East Asian common octopus</name>
    <dbReference type="NCBI Taxonomy" id="2607531"/>
    <lineage>
        <taxon>Eukaryota</taxon>
        <taxon>Metazoa</taxon>
        <taxon>Spiralia</taxon>
        <taxon>Lophotrochozoa</taxon>
        <taxon>Mollusca</taxon>
        <taxon>Cephalopoda</taxon>
        <taxon>Coleoidea</taxon>
        <taxon>Octopodiformes</taxon>
        <taxon>Octopoda</taxon>
        <taxon>Incirrata</taxon>
        <taxon>Octopodidae</taxon>
        <taxon>Octopus</taxon>
    </lineage>
</organism>
<dbReference type="GO" id="GO:0005737">
    <property type="term" value="C:cytoplasm"/>
    <property type="evidence" value="ECO:0007669"/>
    <property type="project" value="TreeGrafter"/>
</dbReference>
<dbReference type="PRINTS" id="PR00689">
    <property type="entry name" value="ACOABINDINGP"/>
</dbReference>
<evidence type="ECO:0000256" key="3">
    <source>
        <dbReference type="SAM" id="Phobius"/>
    </source>
</evidence>
<reference evidence="6" key="1">
    <citation type="submission" date="2025-08" db="UniProtKB">
        <authorList>
            <consortium name="RefSeq"/>
        </authorList>
    </citation>
    <scope>IDENTIFICATION</scope>
</reference>
<dbReference type="PROSITE" id="PS51228">
    <property type="entry name" value="ACB_2"/>
    <property type="match status" value="1"/>
</dbReference>
<keyword evidence="3" id="KW-1133">Transmembrane helix</keyword>
<keyword evidence="5" id="KW-1185">Reference proteome</keyword>
<dbReference type="Pfam" id="PF00887">
    <property type="entry name" value="ACBP"/>
    <property type="match status" value="1"/>
</dbReference>
<dbReference type="InterPro" id="IPR035984">
    <property type="entry name" value="Acyl-CoA-binding_sf"/>
</dbReference>
<evidence type="ECO:0000256" key="2">
    <source>
        <dbReference type="SAM" id="MobiDB-lite"/>
    </source>
</evidence>
<feature type="compositionally biased region" description="Low complexity" evidence="2">
    <location>
        <begin position="448"/>
        <end position="459"/>
    </location>
</feature>